<dbReference type="Proteomes" id="UP000233293">
    <property type="component" value="Unassembled WGS sequence"/>
</dbReference>
<accession>A0A2N3PNH7</accession>
<dbReference type="Gene3D" id="3.40.50.10710">
    <property type="entry name" value="Metallo-hydrolase/oxidoreductase"/>
    <property type="match status" value="1"/>
</dbReference>
<gene>
    <name evidence="6" type="ORF">CWS72_23965</name>
</gene>
<dbReference type="InterPro" id="IPR001279">
    <property type="entry name" value="Metallo-B-lactamas"/>
</dbReference>
<organism evidence="6 7">
    <name type="scientific">Telmatospirillum siberiense</name>
    <dbReference type="NCBI Taxonomy" id="382514"/>
    <lineage>
        <taxon>Bacteria</taxon>
        <taxon>Pseudomonadati</taxon>
        <taxon>Pseudomonadota</taxon>
        <taxon>Alphaproteobacteria</taxon>
        <taxon>Rhodospirillales</taxon>
        <taxon>Rhodospirillaceae</taxon>
        <taxon>Telmatospirillum</taxon>
    </lineage>
</organism>
<dbReference type="Pfam" id="PF22505">
    <property type="entry name" value="RNase_J_b_CASP"/>
    <property type="match status" value="1"/>
</dbReference>
<dbReference type="InterPro" id="IPR055132">
    <property type="entry name" value="RNase_J_b_CASP"/>
</dbReference>
<feature type="domain" description="Ribonuclease J beta-CASP" evidence="5">
    <location>
        <begin position="284"/>
        <end position="414"/>
    </location>
</feature>
<reference evidence="7" key="1">
    <citation type="submission" date="2017-12" db="EMBL/GenBank/DDBJ databases">
        <title>Draft genome sequence of Telmatospirillum siberiense 26-4b1T, an acidotolerant peatland alphaproteobacterium potentially involved in sulfur cycling.</title>
        <authorList>
            <person name="Hausmann B."/>
            <person name="Pjevac P."/>
            <person name="Schreck K."/>
            <person name="Herbold C.W."/>
            <person name="Daims H."/>
            <person name="Wagner M."/>
            <person name="Pester M."/>
            <person name="Loy A."/>
        </authorList>
    </citation>
    <scope>NUCLEOTIDE SEQUENCE [LARGE SCALE GENOMIC DNA]</scope>
    <source>
        <strain evidence="7">26-4b1</strain>
    </source>
</reference>
<evidence type="ECO:0000259" key="5">
    <source>
        <dbReference type="Pfam" id="PF22505"/>
    </source>
</evidence>
<protein>
    <submittedName>
        <fullName evidence="6">Uncharacterized protein</fullName>
    </submittedName>
</protein>
<dbReference type="OrthoDB" id="9803916at2"/>
<evidence type="ECO:0000256" key="2">
    <source>
        <dbReference type="ARBA" id="ARBA00022839"/>
    </source>
</evidence>
<keyword evidence="2" id="KW-0378">Hydrolase</keyword>
<evidence type="ECO:0000313" key="6">
    <source>
        <dbReference type="EMBL" id="PKU21963.1"/>
    </source>
</evidence>
<dbReference type="GO" id="GO:0004527">
    <property type="term" value="F:exonuclease activity"/>
    <property type="evidence" value="ECO:0007669"/>
    <property type="project" value="UniProtKB-KW"/>
</dbReference>
<evidence type="ECO:0000256" key="1">
    <source>
        <dbReference type="ARBA" id="ARBA00022722"/>
    </source>
</evidence>
<dbReference type="InterPro" id="IPR036866">
    <property type="entry name" value="RibonucZ/Hydroxyglut_hydro"/>
</dbReference>
<keyword evidence="1" id="KW-0540">Nuclease</keyword>
<dbReference type="RefSeq" id="WP_101253185.1">
    <property type="nucleotide sequence ID" value="NZ_PIUM01000040.1"/>
</dbReference>
<dbReference type="InterPro" id="IPR042173">
    <property type="entry name" value="RNase_J_2"/>
</dbReference>
<dbReference type="PANTHER" id="PTHR43694">
    <property type="entry name" value="RIBONUCLEASE J"/>
    <property type="match status" value="1"/>
</dbReference>
<proteinExistence type="predicted"/>
<sequence length="565" mass="60499">MANRPTQIQRTPNALPARDDGIVFTSLCGSNPKDIGGNCLLVDLYGTKSDGTSEHARILIDNGKYGFNANADIRYRKGNGKSVEGEVEGAFVDIRPWLVDPKTGVTPSGEPKIDAILITHAHQDHLPGPAYLAKMMQVEHQDLVIPPIYSSSYTAEQMKELSVFKRLPEELRDAVTPVVVKPGSAIPDLGESISVKMQPVNHTPGARRVLMSTPAGSWLHTADTKSDPTQPFREPGATMSFGGIPDLKVISADSTSAGKTGPQPSETDIGRTLSRIIKDNGDKTVVVGVLGTNMGRVATVVRAALSEGRTPVLDGSSLRTNAKSVENAGWSWEETCGIERRDIPDRRRVQALLDDGSLKLSDLVVITTGSFAQPNTGLDLIASGRHPFVTAGADVVVVNSQGKIPNVVESVTAMESKIAAAGALMINPEKSVKLGYGPLHRSGHYGEEELKAAAGDMDPDVREQVTFVPVHGGPDLIAKNVEAAHVAGFKNILDLPVNGVEITMDRDGVRESGEPHLPNMFVAVQTSQDWRYPRWDFVPLKAVPSLAESLTPVDPEPEASLALGR</sequence>
<dbReference type="Gene3D" id="3.60.15.10">
    <property type="entry name" value="Ribonuclease Z/Hydroxyacylglutathione hydrolase-like"/>
    <property type="match status" value="1"/>
</dbReference>
<evidence type="ECO:0000256" key="3">
    <source>
        <dbReference type="ARBA" id="ARBA00022884"/>
    </source>
</evidence>
<dbReference type="SUPFAM" id="SSF56281">
    <property type="entry name" value="Metallo-hydrolase/oxidoreductase"/>
    <property type="match status" value="1"/>
</dbReference>
<name>A0A2N3PNH7_9PROT</name>
<dbReference type="Pfam" id="PF12706">
    <property type="entry name" value="Lactamase_B_2"/>
    <property type="match status" value="1"/>
</dbReference>
<dbReference type="AlphaFoldDB" id="A0A2N3PNH7"/>
<evidence type="ECO:0000259" key="4">
    <source>
        <dbReference type="Pfam" id="PF12706"/>
    </source>
</evidence>
<dbReference type="PANTHER" id="PTHR43694:SF1">
    <property type="entry name" value="RIBONUCLEASE J"/>
    <property type="match status" value="1"/>
</dbReference>
<dbReference type="GO" id="GO:0003723">
    <property type="term" value="F:RNA binding"/>
    <property type="evidence" value="ECO:0007669"/>
    <property type="project" value="UniProtKB-KW"/>
</dbReference>
<keyword evidence="2" id="KW-0269">Exonuclease</keyword>
<dbReference type="EMBL" id="PIUM01000040">
    <property type="protein sequence ID" value="PKU21963.1"/>
    <property type="molecule type" value="Genomic_DNA"/>
</dbReference>
<keyword evidence="7" id="KW-1185">Reference proteome</keyword>
<keyword evidence="3" id="KW-0694">RNA-binding</keyword>
<feature type="domain" description="Metallo-beta-lactamase" evidence="4">
    <location>
        <begin position="109"/>
        <end position="216"/>
    </location>
</feature>
<comment type="caution">
    <text evidence="6">The sequence shown here is derived from an EMBL/GenBank/DDBJ whole genome shotgun (WGS) entry which is preliminary data.</text>
</comment>
<evidence type="ECO:0000313" key="7">
    <source>
        <dbReference type="Proteomes" id="UP000233293"/>
    </source>
</evidence>